<keyword evidence="4" id="KW-1185">Reference proteome</keyword>
<name>A0A673BLU7_9TELE</name>
<dbReference type="GO" id="GO:0003713">
    <property type="term" value="F:transcription coactivator activity"/>
    <property type="evidence" value="ECO:0007669"/>
    <property type="project" value="TreeGrafter"/>
</dbReference>
<keyword evidence="1" id="KW-0175">Coiled coil</keyword>
<organism evidence="3 4">
    <name type="scientific">Sphaeramia orbicularis</name>
    <name type="common">orbiculate cardinalfish</name>
    <dbReference type="NCBI Taxonomy" id="375764"/>
    <lineage>
        <taxon>Eukaryota</taxon>
        <taxon>Metazoa</taxon>
        <taxon>Chordata</taxon>
        <taxon>Craniata</taxon>
        <taxon>Vertebrata</taxon>
        <taxon>Euteleostomi</taxon>
        <taxon>Actinopterygii</taxon>
        <taxon>Neopterygii</taxon>
        <taxon>Teleostei</taxon>
        <taxon>Neoteleostei</taxon>
        <taxon>Acanthomorphata</taxon>
        <taxon>Gobiaria</taxon>
        <taxon>Kurtiformes</taxon>
        <taxon>Apogonoidei</taxon>
        <taxon>Apogonidae</taxon>
        <taxon>Apogoninae</taxon>
        <taxon>Sphaeramia</taxon>
    </lineage>
</organism>
<reference evidence="3" key="2">
    <citation type="submission" date="2025-08" db="UniProtKB">
        <authorList>
            <consortium name="Ensembl"/>
        </authorList>
    </citation>
    <scope>IDENTIFICATION</scope>
</reference>
<dbReference type="Ensembl" id="ENSSORT00005042290.1">
    <property type="protein sequence ID" value="ENSSORP00005041228.1"/>
    <property type="gene ID" value="ENSSORG00005019207.1"/>
</dbReference>
<accession>A0A673BLU7</accession>
<evidence type="ECO:0000259" key="2">
    <source>
        <dbReference type="Pfam" id="PF17751"/>
    </source>
</evidence>
<dbReference type="InterPro" id="IPR051002">
    <property type="entry name" value="UBA_autophagy_assoc_protein"/>
</dbReference>
<protein>
    <recommendedName>
        <fullName evidence="2">SKICH domain-containing protein</fullName>
    </recommendedName>
</protein>
<dbReference type="GO" id="GO:0045944">
    <property type="term" value="P:positive regulation of transcription by RNA polymerase II"/>
    <property type="evidence" value="ECO:0007669"/>
    <property type="project" value="TreeGrafter"/>
</dbReference>
<dbReference type="Proteomes" id="UP000472271">
    <property type="component" value="Chromosome 5"/>
</dbReference>
<dbReference type="InParanoid" id="A0A673BLU7"/>
<feature type="domain" description="SKICH" evidence="2">
    <location>
        <begin position="17"/>
        <end position="95"/>
    </location>
</feature>
<proteinExistence type="predicted"/>
<dbReference type="AlphaFoldDB" id="A0A673BLU7"/>
<evidence type="ECO:0000313" key="4">
    <source>
        <dbReference type="Proteomes" id="UP000472271"/>
    </source>
</evidence>
<dbReference type="Gene3D" id="2.60.40.2840">
    <property type="match status" value="1"/>
</dbReference>
<reference evidence="3" key="3">
    <citation type="submission" date="2025-09" db="UniProtKB">
        <authorList>
            <consortium name="Ensembl"/>
        </authorList>
    </citation>
    <scope>IDENTIFICATION</scope>
</reference>
<dbReference type="InterPro" id="IPR041611">
    <property type="entry name" value="SKICH"/>
</dbReference>
<dbReference type="PANTHER" id="PTHR31915:SF5">
    <property type="entry name" value="CALCIUM-BINDING AND COILED-COIL DOMAIN-CONTAINING PROTEIN 1"/>
    <property type="match status" value="1"/>
</dbReference>
<sequence>YRLSSAVLLQTDAEATVVFRNVGQLYFPQTRVECHYSLTSEHQWSNSDWIGIFEVGWSTVKEYYTYTWALVPENYTEGTNVNCCALFHGESLAMKPQKILQNVTNIVN</sequence>
<evidence type="ECO:0000313" key="3">
    <source>
        <dbReference type="Ensembl" id="ENSSORP00005041228.1"/>
    </source>
</evidence>
<dbReference type="Pfam" id="PF17751">
    <property type="entry name" value="SKICH"/>
    <property type="match status" value="1"/>
</dbReference>
<reference evidence="3" key="1">
    <citation type="submission" date="2019-06" db="EMBL/GenBank/DDBJ databases">
        <authorList>
            <consortium name="Wellcome Sanger Institute Data Sharing"/>
        </authorList>
    </citation>
    <scope>NUCLEOTIDE SEQUENCE [LARGE SCALE GENOMIC DNA]</scope>
</reference>
<evidence type="ECO:0000256" key="1">
    <source>
        <dbReference type="ARBA" id="ARBA00023054"/>
    </source>
</evidence>
<dbReference type="PANTHER" id="PTHR31915">
    <property type="entry name" value="SKICH DOMAIN-CONTAINING PROTEIN"/>
    <property type="match status" value="1"/>
</dbReference>